<comment type="caution">
    <text evidence="2">The sequence shown here is derived from an EMBL/GenBank/DDBJ whole genome shotgun (WGS) entry which is preliminary data.</text>
</comment>
<keyword evidence="3" id="KW-1185">Reference proteome</keyword>
<accession>A0AAW1LD93</accession>
<dbReference type="EMBL" id="JBDFQZ010000004">
    <property type="protein sequence ID" value="KAK9733707.1"/>
    <property type="molecule type" value="Genomic_DNA"/>
</dbReference>
<organism evidence="2 3">
    <name type="scientific">Saponaria officinalis</name>
    <name type="common">Common soapwort</name>
    <name type="synonym">Lychnis saponaria</name>
    <dbReference type="NCBI Taxonomy" id="3572"/>
    <lineage>
        <taxon>Eukaryota</taxon>
        <taxon>Viridiplantae</taxon>
        <taxon>Streptophyta</taxon>
        <taxon>Embryophyta</taxon>
        <taxon>Tracheophyta</taxon>
        <taxon>Spermatophyta</taxon>
        <taxon>Magnoliopsida</taxon>
        <taxon>eudicotyledons</taxon>
        <taxon>Gunneridae</taxon>
        <taxon>Pentapetalae</taxon>
        <taxon>Caryophyllales</taxon>
        <taxon>Caryophyllaceae</taxon>
        <taxon>Caryophylleae</taxon>
        <taxon>Saponaria</taxon>
    </lineage>
</organism>
<reference evidence="2" key="1">
    <citation type="submission" date="2024-03" db="EMBL/GenBank/DDBJ databases">
        <title>WGS assembly of Saponaria officinalis var. Norfolk2.</title>
        <authorList>
            <person name="Jenkins J."/>
            <person name="Shu S."/>
            <person name="Grimwood J."/>
            <person name="Barry K."/>
            <person name="Goodstein D."/>
            <person name="Schmutz J."/>
            <person name="Leebens-Mack J."/>
            <person name="Osbourn A."/>
        </authorList>
    </citation>
    <scope>NUCLEOTIDE SEQUENCE [LARGE SCALE GENOMIC DNA]</scope>
    <source>
        <strain evidence="2">JIC</strain>
    </source>
</reference>
<proteinExistence type="predicted"/>
<feature type="signal peptide" evidence="1">
    <location>
        <begin position="1"/>
        <end position="18"/>
    </location>
</feature>
<name>A0AAW1LD93_SAPOF</name>
<evidence type="ECO:0000313" key="2">
    <source>
        <dbReference type="EMBL" id="KAK9733707.1"/>
    </source>
</evidence>
<evidence type="ECO:0008006" key="4">
    <source>
        <dbReference type="Google" id="ProtNLM"/>
    </source>
</evidence>
<sequence length="89" mass="9882">MIYLVPLLALTTFVDVASYCGCSNRRNADPRWRYSSETTLHETGSGLFSGSQDVIHQLLLTNCFFVMELVVQAVASCENNQNSDRMASS</sequence>
<feature type="chain" id="PRO_5043934700" description="Secreted protein" evidence="1">
    <location>
        <begin position="19"/>
        <end position="89"/>
    </location>
</feature>
<evidence type="ECO:0000313" key="3">
    <source>
        <dbReference type="Proteomes" id="UP001443914"/>
    </source>
</evidence>
<evidence type="ECO:0000256" key="1">
    <source>
        <dbReference type="SAM" id="SignalP"/>
    </source>
</evidence>
<dbReference type="Proteomes" id="UP001443914">
    <property type="component" value="Unassembled WGS sequence"/>
</dbReference>
<protein>
    <recommendedName>
        <fullName evidence="4">Secreted protein</fullName>
    </recommendedName>
</protein>
<keyword evidence="1" id="KW-0732">Signal</keyword>
<dbReference type="AlphaFoldDB" id="A0AAW1LD93"/>
<gene>
    <name evidence="2" type="ORF">RND81_04G086300</name>
</gene>